<gene>
    <name evidence="1" type="ORF">E2C01_028044</name>
</gene>
<protein>
    <submittedName>
        <fullName evidence="1">Uncharacterized protein</fullName>
    </submittedName>
</protein>
<proteinExistence type="predicted"/>
<reference evidence="1 2" key="1">
    <citation type="submission" date="2019-05" db="EMBL/GenBank/DDBJ databases">
        <title>Another draft genome of Portunus trituberculatus and its Hox gene families provides insights of decapod evolution.</title>
        <authorList>
            <person name="Jeong J.-H."/>
            <person name="Song I."/>
            <person name="Kim S."/>
            <person name="Choi T."/>
            <person name="Kim D."/>
            <person name="Ryu S."/>
            <person name="Kim W."/>
        </authorList>
    </citation>
    <scope>NUCLEOTIDE SEQUENCE [LARGE SCALE GENOMIC DNA]</scope>
    <source>
        <tissue evidence="1">Muscle</tissue>
    </source>
</reference>
<comment type="caution">
    <text evidence="1">The sequence shown here is derived from an EMBL/GenBank/DDBJ whole genome shotgun (WGS) entry which is preliminary data.</text>
</comment>
<name>A0A5B7EMV2_PORTR</name>
<organism evidence="1 2">
    <name type="scientific">Portunus trituberculatus</name>
    <name type="common">Swimming crab</name>
    <name type="synonym">Neptunus trituberculatus</name>
    <dbReference type="NCBI Taxonomy" id="210409"/>
    <lineage>
        <taxon>Eukaryota</taxon>
        <taxon>Metazoa</taxon>
        <taxon>Ecdysozoa</taxon>
        <taxon>Arthropoda</taxon>
        <taxon>Crustacea</taxon>
        <taxon>Multicrustacea</taxon>
        <taxon>Malacostraca</taxon>
        <taxon>Eumalacostraca</taxon>
        <taxon>Eucarida</taxon>
        <taxon>Decapoda</taxon>
        <taxon>Pleocyemata</taxon>
        <taxon>Brachyura</taxon>
        <taxon>Eubrachyura</taxon>
        <taxon>Portunoidea</taxon>
        <taxon>Portunidae</taxon>
        <taxon>Portuninae</taxon>
        <taxon>Portunus</taxon>
    </lineage>
</organism>
<dbReference type="Proteomes" id="UP000324222">
    <property type="component" value="Unassembled WGS sequence"/>
</dbReference>
<dbReference type="AlphaFoldDB" id="A0A5B7EMV2"/>
<dbReference type="EMBL" id="VSRR010003097">
    <property type="protein sequence ID" value="MPC34648.1"/>
    <property type="molecule type" value="Genomic_DNA"/>
</dbReference>
<evidence type="ECO:0000313" key="2">
    <source>
        <dbReference type="Proteomes" id="UP000324222"/>
    </source>
</evidence>
<keyword evidence="2" id="KW-1185">Reference proteome</keyword>
<sequence length="79" mass="8849">MSLSDETFSPLSLQKWWWFLRRRGTLEAASSPSSSLSSSSGVLRVTVLRGNDWIYEFTFSSTSVSSSTESSCKLMQSQQ</sequence>
<accession>A0A5B7EMV2</accession>
<evidence type="ECO:0000313" key="1">
    <source>
        <dbReference type="EMBL" id="MPC34648.1"/>
    </source>
</evidence>